<evidence type="ECO:0000313" key="5">
    <source>
        <dbReference type="EMBL" id="CAC5390886.1"/>
    </source>
</evidence>
<name>A0A6J8C5T9_MYTCO</name>
<dbReference type="SUPFAM" id="SSF56235">
    <property type="entry name" value="N-terminal nucleophile aminohydrolases (Ntn hydrolases)"/>
    <property type="match status" value="3"/>
</dbReference>
<evidence type="ECO:0000256" key="2">
    <source>
        <dbReference type="PIRSR" id="PIRSR600101-1"/>
    </source>
</evidence>
<dbReference type="GO" id="GO:0006751">
    <property type="term" value="P:glutathione catabolic process"/>
    <property type="evidence" value="ECO:0007669"/>
    <property type="project" value="InterPro"/>
</dbReference>
<feature type="binding site" evidence="3">
    <location>
        <position position="290"/>
    </location>
    <ligand>
        <name>L-glutamate</name>
        <dbReference type="ChEBI" id="CHEBI:29985"/>
    </ligand>
</feature>
<proteinExistence type="predicted"/>
<keyword evidence="1" id="KW-1202">Platelet aggregation activating toxin</keyword>
<feature type="active site" description="Nucleophile" evidence="2">
    <location>
        <position position="568"/>
    </location>
</feature>
<dbReference type="FunFam" id="1.10.246.130:FF:000002">
    <property type="entry name" value="glutathione hydrolase 1 proenzyme"/>
    <property type="match status" value="1"/>
</dbReference>
<dbReference type="Pfam" id="PF01019">
    <property type="entry name" value="G_glu_transpept"/>
    <property type="match status" value="2"/>
</dbReference>
<keyword evidence="4" id="KW-0472">Membrane</keyword>
<dbReference type="InterPro" id="IPR000101">
    <property type="entry name" value="GGT_peptidase"/>
</dbReference>
<dbReference type="AlphaFoldDB" id="A0A6J8C5T9"/>
<dbReference type="InterPro" id="IPR043138">
    <property type="entry name" value="GGT_lsub"/>
</dbReference>
<keyword evidence="4" id="KW-0812">Transmembrane</keyword>
<evidence type="ECO:0000256" key="4">
    <source>
        <dbReference type="SAM" id="Phobius"/>
    </source>
</evidence>
<keyword evidence="1" id="KW-0800">Toxin</keyword>
<keyword evidence="4" id="KW-1133">Transmembrane helix</keyword>
<reference evidence="5 6" key="1">
    <citation type="submission" date="2020-06" db="EMBL/GenBank/DDBJ databases">
        <authorList>
            <person name="Li R."/>
            <person name="Bekaert M."/>
        </authorList>
    </citation>
    <scope>NUCLEOTIDE SEQUENCE [LARGE SCALE GENOMIC DNA]</scope>
    <source>
        <strain evidence="6">wild</strain>
    </source>
</reference>
<dbReference type="InterPro" id="IPR029055">
    <property type="entry name" value="Ntn_hydrolases_N"/>
</dbReference>
<feature type="binding site" evidence="3">
    <location>
        <begin position="586"/>
        <end position="588"/>
    </location>
    <ligand>
        <name>L-glutamate</name>
        <dbReference type="ChEBI" id="CHEBI:29985"/>
    </ligand>
</feature>
<dbReference type="OrthoDB" id="1081007at2759"/>
<dbReference type="PANTHER" id="PTHR11686:SF9">
    <property type="entry name" value="RE13973P"/>
    <property type="match status" value="1"/>
</dbReference>
<gene>
    <name evidence="5" type="ORF">MCOR_25944</name>
</gene>
<dbReference type="PRINTS" id="PR01210">
    <property type="entry name" value="GGTRANSPTASE"/>
</dbReference>
<feature type="transmembrane region" description="Helical" evidence="4">
    <location>
        <begin position="43"/>
        <end position="64"/>
    </location>
</feature>
<dbReference type="PANTHER" id="PTHR11686">
    <property type="entry name" value="GAMMA GLUTAMYL TRANSPEPTIDASE"/>
    <property type="match status" value="1"/>
</dbReference>
<accession>A0A6J8C5T9</accession>
<protein>
    <submittedName>
        <fullName evidence="5">GGT1_5</fullName>
        <ecNumber evidence="5">2.3.2.2</ecNumber>
        <ecNumber evidence="5">3.4.19.13</ecNumber>
        <ecNumber evidence="5">3.4.19.14</ecNumber>
    </submittedName>
</protein>
<keyword evidence="1" id="KW-1199">Hemostasis impairing toxin</keyword>
<evidence type="ECO:0000256" key="3">
    <source>
        <dbReference type="PIRSR" id="PIRSR600101-2"/>
    </source>
</evidence>
<keyword evidence="5" id="KW-0012">Acyltransferase</keyword>
<dbReference type="EC" id="2.3.2.2" evidence="5"/>
<dbReference type="GO" id="GO:0005886">
    <property type="term" value="C:plasma membrane"/>
    <property type="evidence" value="ECO:0007669"/>
    <property type="project" value="TreeGrafter"/>
</dbReference>
<sequence>MALYRADPSRVPLLTEENSLVTFDEEDIKRSVIRKNKKSRRQFVCYVVFSVILMLMFGAALYLLSGNLSEDDDYKKHDFPPSKSILGKYKQAAIASDNEVCSQVGKKILEEKKGSSIDATIGKYICWDMWNKTDPHSSGIGAGFFDFMTMTGNKTDPHSSWIGGGFFMTIYDRSHSSGIGGGILLNKTDPMIGGGTVKYVICGIKQDPHSSGIGGGFFMTILQVNICYMWNKTDPHSSWIGAGFFYDPFMTGKYMLCGIKQIPHSSGIGGGFFMTIYDSKKKTSVVLDAREAAPLNAREDMYEKDPEQSVLGGLAIAVPGEVRGYQKLCEMYKCLPWKDLVQPSIDLAKKGFKITANTGRAIESSKDKIIANPAFKKAYTNPATKELYKVGEIARFPSLANTLRTIAEEGPQTFYNGNLSKNILEDLKEADSIIQERDLQSYTVLQKEAVKSVLNDGSTLYSAPAPSGGPVWLFIMNIMDGYNITPESVLPEKSELLTYHRLVEAFKFAYAKRTDLGDPDFVPNVTAVVKNLTSRSYADGIRQKIWDNQTHDYMYYGPTFYDKLKTSTAHLSMVGNDGLAIAVTTTVNTVFASGILGSRTGIVFFPVLFQICIRFASGILGSRTGIVFFPVLFQICIRFASGILGSRTGIIFNNEMDDFSSPNITNDFGIRPSPANFIRPGKRPLSSMSPSVVAGKDGGIKLVIGAAGGSHITTSVSYITMRVLWFKETIKQAIDAARIHHQLLPPYIYYESEFPKHFVEGLRNLGHNITDKPAFRTDANGVTTKNGLLYANCDFRRGGAPDGF</sequence>
<dbReference type="InterPro" id="IPR043137">
    <property type="entry name" value="GGT_ssub_C"/>
</dbReference>
<organism evidence="5 6">
    <name type="scientific">Mytilus coruscus</name>
    <name type="common">Sea mussel</name>
    <dbReference type="NCBI Taxonomy" id="42192"/>
    <lineage>
        <taxon>Eukaryota</taxon>
        <taxon>Metazoa</taxon>
        <taxon>Spiralia</taxon>
        <taxon>Lophotrochozoa</taxon>
        <taxon>Mollusca</taxon>
        <taxon>Bivalvia</taxon>
        <taxon>Autobranchia</taxon>
        <taxon>Pteriomorphia</taxon>
        <taxon>Mytilida</taxon>
        <taxon>Mytiloidea</taxon>
        <taxon>Mytilidae</taxon>
        <taxon>Mytilinae</taxon>
        <taxon>Mytilus</taxon>
    </lineage>
</organism>
<dbReference type="EMBL" id="CACVKT020004646">
    <property type="protein sequence ID" value="CAC5390886.1"/>
    <property type="molecule type" value="Genomic_DNA"/>
</dbReference>
<dbReference type="EC" id="3.4.19.13" evidence="5"/>
<dbReference type="GO" id="GO:0036374">
    <property type="term" value="F:glutathione hydrolase activity"/>
    <property type="evidence" value="ECO:0007669"/>
    <property type="project" value="UniProtKB-EC"/>
</dbReference>
<keyword evidence="6" id="KW-1185">Reference proteome</keyword>
<keyword evidence="5" id="KW-0808">Transferase</keyword>
<dbReference type="Gene3D" id="3.60.20.40">
    <property type="match status" value="2"/>
</dbReference>
<dbReference type="GO" id="GO:0002951">
    <property type="term" value="F:leukotriene-C(4) hydrolase"/>
    <property type="evidence" value="ECO:0007669"/>
    <property type="project" value="UniProtKB-EC"/>
</dbReference>
<evidence type="ECO:0000313" key="6">
    <source>
        <dbReference type="Proteomes" id="UP000507470"/>
    </source>
</evidence>
<dbReference type="Proteomes" id="UP000507470">
    <property type="component" value="Unassembled WGS sequence"/>
</dbReference>
<dbReference type="EC" id="3.4.19.14" evidence="5"/>
<evidence type="ECO:0000256" key="1">
    <source>
        <dbReference type="ARBA" id="ARBA00084097"/>
    </source>
</evidence>
<dbReference type="GO" id="GO:0103068">
    <property type="term" value="F:leukotriene C4 gamma-glutamyl transferase activity"/>
    <property type="evidence" value="ECO:0007669"/>
    <property type="project" value="UniProtKB-EC"/>
</dbReference>
<dbReference type="FunFam" id="3.60.20.40:FF:000001">
    <property type="entry name" value="Gamma-glutamyltranspeptidase 1"/>
    <property type="match status" value="1"/>
</dbReference>
<feature type="binding site" evidence="3">
    <location>
        <begin position="686"/>
        <end position="687"/>
    </location>
    <ligand>
        <name>L-glutamate</name>
        <dbReference type="ChEBI" id="CHEBI:29985"/>
    </ligand>
</feature>
<feature type="binding site" evidence="3">
    <location>
        <position position="709"/>
    </location>
    <ligand>
        <name>L-glutamate</name>
        <dbReference type="ChEBI" id="CHEBI:29985"/>
    </ligand>
</feature>
<keyword evidence="5" id="KW-0378">Hydrolase</keyword>
<dbReference type="Gene3D" id="1.10.246.130">
    <property type="match status" value="1"/>
</dbReference>
<feature type="binding site" evidence="3">
    <location>
        <position position="658"/>
    </location>
    <ligand>
        <name>L-glutamate</name>
        <dbReference type="ChEBI" id="CHEBI:29985"/>
    </ligand>
</feature>